<evidence type="ECO:0000259" key="12">
    <source>
        <dbReference type="PROSITE" id="PS51217"/>
    </source>
</evidence>
<name>A0A7V5P0U5_9BACT</name>
<evidence type="ECO:0000256" key="6">
    <source>
        <dbReference type="ARBA" id="ARBA00023235"/>
    </source>
</evidence>
<evidence type="ECO:0000256" key="10">
    <source>
        <dbReference type="PROSITE-ProRule" id="PRU00560"/>
    </source>
</evidence>
<dbReference type="AlphaFoldDB" id="A0A7V5P0U5"/>
<dbReference type="PANTHER" id="PTHR11070:SF3">
    <property type="entry name" value="DNA 3'-5' HELICASE"/>
    <property type="match status" value="1"/>
</dbReference>
<evidence type="ECO:0000256" key="8">
    <source>
        <dbReference type="ARBA" id="ARBA00034808"/>
    </source>
</evidence>
<dbReference type="Gene3D" id="1.10.486.10">
    <property type="entry name" value="PCRA, domain 4"/>
    <property type="match status" value="1"/>
</dbReference>
<evidence type="ECO:0000256" key="5">
    <source>
        <dbReference type="ARBA" id="ARBA00022840"/>
    </source>
</evidence>
<evidence type="ECO:0000313" key="13">
    <source>
        <dbReference type="EMBL" id="HHI97537.1"/>
    </source>
</evidence>
<sequence>MRYRLDYARELNPAQLEAVRTLWGPVLVIAGAGSGKTRTLVYRVARLVEEGVPPERILLLTFTRKAAREMLRRAALILDEQCERVAGGTFHSLAHIMLRHYGHLVGYSRNFTVLDRGDAEDAINLLRTALGLAEKKRRFPRKETIAAIFSKAINKRLSLEEVVREEYPHFLEELEELAKLFEHYVRYKQEHQLMDYDDLLVNWFRVLKSFPEVRREVGRRFEFIMVDEYQDTNALQAEIVRLMAEEHGNVMVVGDDSQSIYAFRGANFKNILEFPKLFPHTKIIKLEENYRSTQPILDLANAVIEHAREKYTKCLFTRREGGRPPLLYKARDEADQSRFVAERILELREEGVPLREIAVLFRSAYHSFDLELELAKRNLPFVKHGGLKLIETAHIKDVVAHLRLLLNPFDMLAWNRVLLLIEGVGPKTSGKIMDHLRQVPDPLAALASFPARASYAEGLRQLADLLASLRKGGSPEEKLNQLYRYYEPIFTRIYYDDYPKRAKDLEQLLAIANKYESLEDFLADLALEPPEASVAEVEGLENEDEKLVLSTVHSAKGLEWHSVFIISLAEGRFPSSYALGREEEIEEERRLFYVAVTRAKENLFLTYPATYYAPAEGRIFSKPSRFLEEVKEKIEEWRPQDLSFWEEEAAEEEPSSGFRPGELVWHPVFGEGKVKRMADIDKVVVQFASAGEKTLHLKFARLERL</sequence>
<dbReference type="GO" id="GO:0000725">
    <property type="term" value="P:recombinational repair"/>
    <property type="evidence" value="ECO:0007669"/>
    <property type="project" value="TreeGrafter"/>
</dbReference>
<dbReference type="InterPro" id="IPR013986">
    <property type="entry name" value="DExx_box_DNA_helicase_dom_sf"/>
</dbReference>
<dbReference type="GO" id="GO:0005524">
    <property type="term" value="F:ATP binding"/>
    <property type="evidence" value="ECO:0007669"/>
    <property type="project" value="UniProtKB-UniRule"/>
</dbReference>
<dbReference type="PROSITE" id="PS51198">
    <property type="entry name" value="UVRD_HELICASE_ATP_BIND"/>
    <property type="match status" value="1"/>
</dbReference>
<evidence type="ECO:0000256" key="1">
    <source>
        <dbReference type="ARBA" id="ARBA00009922"/>
    </source>
</evidence>
<dbReference type="CDD" id="cd17932">
    <property type="entry name" value="DEXQc_UvrD"/>
    <property type="match status" value="1"/>
</dbReference>
<dbReference type="GO" id="GO:0005829">
    <property type="term" value="C:cytosol"/>
    <property type="evidence" value="ECO:0007669"/>
    <property type="project" value="TreeGrafter"/>
</dbReference>
<feature type="domain" description="UvrD-like helicase ATP-binding" evidence="11">
    <location>
        <begin position="9"/>
        <end position="293"/>
    </location>
</feature>
<keyword evidence="4 10" id="KW-0347">Helicase</keyword>
<dbReference type="Pfam" id="PF13361">
    <property type="entry name" value="UvrD_C"/>
    <property type="match status" value="1"/>
</dbReference>
<dbReference type="InterPro" id="IPR014017">
    <property type="entry name" value="DNA_helicase_UvrD-like_C"/>
</dbReference>
<evidence type="ECO:0000259" key="11">
    <source>
        <dbReference type="PROSITE" id="PS51198"/>
    </source>
</evidence>
<protein>
    <recommendedName>
        <fullName evidence="8">DNA 3'-5' helicase</fullName>
        <ecNumber evidence="8">5.6.2.4</ecNumber>
    </recommendedName>
</protein>
<gene>
    <name evidence="13" type="ORF">ENJ96_06765</name>
</gene>
<keyword evidence="3 10" id="KW-0378">Hydrolase</keyword>
<evidence type="ECO:0000256" key="9">
    <source>
        <dbReference type="ARBA" id="ARBA00048988"/>
    </source>
</evidence>
<comment type="catalytic activity">
    <reaction evidence="7">
        <text>Couples ATP hydrolysis with the unwinding of duplex DNA by translocating in the 3'-5' direction.</text>
        <dbReference type="EC" id="5.6.2.4"/>
    </reaction>
</comment>
<dbReference type="InterPro" id="IPR014016">
    <property type="entry name" value="UvrD-like_ATP-bd"/>
</dbReference>
<evidence type="ECO:0000256" key="4">
    <source>
        <dbReference type="ARBA" id="ARBA00022806"/>
    </source>
</evidence>
<evidence type="ECO:0000256" key="3">
    <source>
        <dbReference type="ARBA" id="ARBA00022801"/>
    </source>
</evidence>
<dbReference type="SUPFAM" id="SSF52540">
    <property type="entry name" value="P-loop containing nucleoside triphosphate hydrolases"/>
    <property type="match status" value="1"/>
</dbReference>
<dbReference type="EC" id="5.6.2.4" evidence="8"/>
<accession>A0A7V5P0U5</accession>
<feature type="binding site" evidence="10">
    <location>
        <begin position="30"/>
        <end position="37"/>
    </location>
    <ligand>
        <name>ATP</name>
        <dbReference type="ChEBI" id="CHEBI:30616"/>
    </ligand>
</feature>
<comment type="caution">
    <text evidence="13">The sequence shown here is derived from an EMBL/GenBank/DDBJ whole genome shotgun (WGS) entry which is preliminary data.</text>
</comment>
<comment type="catalytic activity">
    <reaction evidence="9">
        <text>ATP + H2O = ADP + phosphate + H(+)</text>
        <dbReference type="Rhea" id="RHEA:13065"/>
        <dbReference type="ChEBI" id="CHEBI:15377"/>
        <dbReference type="ChEBI" id="CHEBI:15378"/>
        <dbReference type="ChEBI" id="CHEBI:30616"/>
        <dbReference type="ChEBI" id="CHEBI:43474"/>
        <dbReference type="ChEBI" id="CHEBI:456216"/>
        <dbReference type="EC" id="5.6.2.4"/>
    </reaction>
</comment>
<comment type="similarity">
    <text evidence="1">Belongs to the helicase family. UvrD subfamily.</text>
</comment>
<feature type="domain" description="UvrD-like helicase C-terminal" evidence="12">
    <location>
        <begin position="294"/>
        <end position="557"/>
    </location>
</feature>
<proteinExistence type="inferred from homology"/>
<dbReference type="Gene3D" id="3.40.50.300">
    <property type="entry name" value="P-loop containing nucleotide triphosphate hydrolases"/>
    <property type="match status" value="2"/>
</dbReference>
<dbReference type="Gene3D" id="1.10.10.160">
    <property type="match status" value="1"/>
</dbReference>
<dbReference type="Proteomes" id="UP000886101">
    <property type="component" value="Unassembled WGS sequence"/>
</dbReference>
<evidence type="ECO:0000256" key="2">
    <source>
        <dbReference type="ARBA" id="ARBA00022741"/>
    </source>
</evidence>
<reference evidence="13" key="1">
    <citation type="journal article" date="2020" name="mSystems">
        <title>Genome- and Community-Level Interaction Insights into Carbon Utilization and Element Cycling Functions of Hydrothermarchaeota in Hydrothermal Sediment.</title>
        <authorList>
            <person name="Zhou Z."/>
            <person name="Liu Y."/>
            <person name="Xu W."/>
            <person name="Pan J."/>
            <person name="Luo Z.H."/>
            <person name="Li M."/>
        </authorList>
    </citation>
    <scope>NUCLEOTIDE SEQUENCE [LARGE SCALE GENOMIC DNA]</scope>
    <source>
        <strain evidence="13">HyVt-533</strain>
    </source>
</reference>
<dbReference type="PANTHER" id="PTHR11070">
    <property type="entry name" value="UVRD / RECB / PCRA DNA HELICASE FAMILY MEMBER"/>
    <property type="match status" value="1"/>
</dbReference>
<dbReference type="EMBL" id="DROK01000194">
    <property type="protein sequence ID" value="HHI97537.1"/>
    <property type="molecule type" value="Genomic_DNA"/>
</dbReference>
<keyword evidence="2 10" id="KW-0547">Nucleotide-binding</keyword>
<evidence type="ECO:0000256" key="7">
    <source>
        <dbReference type="ARBA" id="ARBA00034617"/>
    </source>
</evidence>
<dbReference type="GO" id="GO:0003677">
    <property type="term" value="F:DNA binding"/>
    <property type="evidence" value="ECO:0007669"/>
    <property type="project" value="InterPro"/>
</dbReference>
<dbReference type="GO" id="GO:0016787">
    <property type="term" value="F:hydrolase activity"/>
    <property type="evidence" value="ECO:0007669"/>
    <property type="project" value="UniProtKB-UniRule"/>
</dbReference>
<organism evidence="13">
    <name type="scientific">Thermodesulfatator atlanticus</name>
    <dbReference type="NCBI Taxonomy" id="501497"/>
    <lineage>
        <taxon>Bacteria</taxon>
        <taxon>Pseudomonadati</taxon>
        <taxon>Thermodesulfobacteriota</taxon>
        <taxon>Thermodesulfobacteria</taxon>
        <taxon>Thermodesulfobacteriales</taxon>
        <taxon>Thermodesulfatatoraceae</taxon>
        <taxon>Thermodesulfatator</taxon>
    </lineage>
</organism>
<dbReference type="GO" id="GO:0043138">
    <property type="term" value="F:3'-5' DNA helicase activity"/>
    <property type="evidence" value="ECO:0007669"/>
    <property type="project" value="UniProtKB-EC"/>
</dbReference>
<dbReference type="Pfam" id="PF00580">
    <property type="entry name" value="UvrD-helicase"/>
    <property type="match status" value="1"/>
</dbReference>
<keyword evidence="6" id="KW-0413">Isomerase</keyword>
<dbReference type="InterPro" id="IPR027417">
    <property type="entry name" value="P-loop_NTPase"/>
</dbReference>
<keyword evidence="5 10" id="KW-0067">ATP-binding</keyword>
<dbReference type="InterPro" id="IPR000212">
    <property type="entry name" value="DNA_helicase_UvrD/REP"/>
</dbReference>
<dbReference type="PROSITE" id="PS51217">
    <property type="entry name" value="UVRD_HELICASE_CTER"/>
    <property type="match status" value="1"/>
</dbReference>